<feature type="transmembrane region" description="Helical" evidence="23">
    <location>
        <begin position="354"/>
        <end position="379"/>
    </location>
</feature>
<evidence type="ECO:0000256" key="1">
    <source>
        <dbReference type="ARBA" id="ARBA00004651"/>
    </source>
</evidence>
<evidence type="ECO:0000256" key="2">
    <source>
        <dbReference type="ARBA" id="ARBA00004752"/>
    </source>
</evidence>
<feature type="transmembrane region" description="Helical" evidence="23">
    <location>
        <begin position="52"/>
        <end position="72"/>
    </location>
</feature>
<sequence length="428" mass="45303">MTAPTTNRSPGRSRTDRSRAEATEGEQHRERGGLRTARIVLARVLASGSPNFFLLFGTTLFLVLFGLTMVLSSSSVTSYVRSDDSFGGFFRQGGFALLGVPLMLVVSRVPIRFWKKATPLLLGAGCVLQLLVLFSPLGWEVGGNRNWLRIGGFTMQPSEIIKLALALWLGLLLARRYRGPKDWKDALMPVLIVAGGSIGLVLGGGDLGTVLILAGIVLAALFYANVQMKVLIPIVLVGAVGAVLFAVSSENRLTRIMSFLGDCSGSEQYETSCWQPVHGTWAMASGGIFGVGLGNSKAKWSWLPAADNDYIFAIIGEELGLIGAIVVLALFVVLAIAFFRIIHASTDPFVRITTGAVMVWLIGQAFVNIGVVLGVLPVLGVPLPLISSGGTALLSSLLAIGVVLSFARHQTSPSDGAAARAAKKAAAR</sequence>
<feature type="transmembrane region" description="Helical" evidence="23">
    <location>
        <begin position="186"/>
        <end position="202"/>
    </location>
</feature>
<comment type="similarity">
    <text evidence="16">Belongs to the SEDS family. FtsW subfamily.</text>
</comment>
<gene>
    <name evidence="24" type="primary">ftsW</name>
    <name evidence="24" type="ORF">C1I64_08885</name>
</gene>
<evidence type="ECO:0000256" key="21">
    <source>
        <dbReference type="ARBA" id="ARBA00049966"/>
    </source>
</evidence>
<dbReference type="EMBL" id="CP028137">
    <property type="protein sequence ID" value="AZZ52158.1"/>
    <property type="molecule type" value="Genomic_DNA"/>
</dbReference>
<evidence type="ECO:0000313" key="24">
    <source>
        <dbReference type="EMBL" id="AZZ52158.1"/>
    </source>
</evidence>
<keyword evidence="4" id="KW-0132">Cell division</keyword>
<evidence type="ECO:0000256" key="22">
    <source>
        <dbReference type="SAM" id="MobiDB-lite"/>
    </source>
</evidence>
<dbReference type="AlphaFoldDB" id="A0A3T0T0R2"/>
<evidence type="ECO:0000256" key="16">
    <source>
        <dbReference type="ARBA" id="ARBA00038053"/>
    </source>
</evidence>
<feature type="region of interest" description="Disordered" evidence="22">
    <location>
        <begin position="1"/>
        <end position="31"/>
    </location>
</feature>
<evidence type="ECO:0000256" key="13">
    <source>
        <dbReference type="ARBA" id="ARBA00023316"/>
    </source>
</evidence>
<dbReference type="GO" id="GO:0071555">
    <property type="term" value="P:cell wall organization"/>
    <property type="evidence" value="ECO:0007669"/>
    <property type="project" value="UniProtKB-KW"/>
</dbReference>
<evidence type="ECO:0000256" key="20">
    <source>
        <dbReference type="ARBA" id="ARBA00049902"/>
    </source>
</evidence>
<dbReference type="GO" id="GO:0008955">
    <property type="term" value="F:peptidoglycan glycosyltransferase activity"/>
    <property type="evidence" value="ECO:0007669"/>
    <property type="project" value="UniProtKB-EC"/>
</dbReference>
<keyword evidence="10 23" id="KW-1133">Transmembrane helix</keyword>
<keyword evidence="3" id="KW-1003">Cell membrane</keyword>
<feature type="transmembrane region" description="Helical" evidence="23">
    <location>
        <begin position="159"/>
        <end position="174"/>
    </location>
</feature>
<reference evidence="24 25" key="1">
    <citation type="submission" date="2018-03" db="EMBL/GenBank/DDBJ databases">
        <title>Bacteriophage NCPPB3778 and a type I-E CRISPR drive the evolution of the US Biological Select Agent, Rathayibacter toxicus.</title>
        <authorList>
            <person name="Davis E.W.II."/>
            <person name="Tabima J.F."/>
            <person name="Weisberg A.J."/>
            <person name="Dantas Lopes L."/>
            <person name="Wiseman M.S."/>
            <person name="Wiseman M.S."/>
            <person name="Pupko T."/>
            <person name="Belcher M.S."/>
            <person name="Sechler A.J."/>
            <person name="Tancos M.A."/>
            <person name="Schroeder B.K."/>
            <person name="Murray T.D."/>
            <person name="Luster D.G."/>
            <person name="Schneider W.L."/>
            <person name="Rogers E."/>
            <person name="Andreote F.D."/>
            <person name="Grunwald N.J."/>
            <person name="Putnam M.L."/>
            <person name="Chang J.H."/>
        </authorList>
    </citation>
    <scope>NUCLEOTIDE SEQUENCE [LARGE SCALE GENOMIC DNA]</scope>
    <source>
        <strain evidence="24 25">DSM 15932</strain>
    </source>
</reference>
<evidence type="ECO:0000313" key="25">
    <source>
        <dbReference type="Proteomes" id="UP000285317"/>
    </source>
</evidence>
<dbReference type="RefSeq" id="WP_123446137.1">
    <property type="nucleotide sequence ID" value="NZ_CP028137.1"/>
</dbReference>
<evidence type="ECO:0000256" key="6">
    <source>
        <dbReference type="ARBA" id="ARBA00022679"/>
    </source>
</evidence>
<comment type="pathway">
    <text evidence="2">Cell wall biogenesis; peptidoglycan biosynthesis.</text>
</comment>
<evidence type="ECO:0000256" key="5">
    <source>
        <dbReference type="ARBA" id="ARBA00022676"/>
    </source>
</evidence>
<evidence type="ECO:0000256" key="17">
    <source>
        <dbReference type="ARBA" id="ARBA00041185"/>
    </source>
</evidence>
<evidence type="ECO:0000256" key="10">
    <source>
        <dbReference type="ARBA" id="ARBA00022989"/>
    </source>
</evidence>
<keyword evidence="13" id="KW-0961">Cell wall biogenesis/degradation</keyword>
<comment type="function">
    <text evidence="21">Peptidoglycan polymerase that is essential for cell division.</text>
</comment>
<keyword evidence="12" id="KW-0131">Cell cycle</keyword>
<evidence type="ECO:0000256" key="11">
    <source>
        <dbReference type="ARBA" id="ARBA00023136"/>
    </source>
</evidence>
<keyword evidence="8" id="KW-0133">Cell shape</keyword>
<evidence type="ECO:0000256" key="18">
    <source>
        <dbReference type="ARBA" id="ARBA00041418"/>
    </source>
</evidence>
<feature type="transmembrane region" description="Helical" evidence="23">
    <location>
        <begin position="92"/>
        <end position="111"/>
    </location>
</feature>
<proteinExistence type="inferred from homology"/>
<keyword evidence="9" id="KW-0573">Peptidoglycan synthesis</keyword>
<comment type="catalytic activity">
    <reaction evidence="20">
        <text>[GlcNAc-(1-&gt;4)-Mur2Ac(oyl-L-Ala-gamma-D-Glu-L-Lys-D-Ala-D-Ala)](n)-di-trans,octa-cis-undecaprenyl diphosphate + beta-D-GlcNAc-(1-&gt;4)-Mur2Ac(oyl-L-Ala-gamma-D-Glu-L-Lys-D-Ala-D-Ala)-di-trans,octa-cis-undecaprenyl diphosphate = [GlcNAc-(1-&gt;4)-Mur2Ac(oyl-L-Ala-gamma-D-Glu-L-Lys-D-Ala-D-Ala)](n+1)-di-trans,octa-cis-undecaprenyl diphosphate + di-trans,octa-cis-undecaprenyl diphosphate + H(+)</text>
        <dbReference type="Rhea" id="RHEA:23708"/>
        <dbReference type="Rhea" id="RHEA-COMP:9602"/>
        <dbReference type="Rhea" id="RHEA-COMP:9603"/>
        <dbReference type="ChEBI" id="CHEBI:15378"/>
        <dbReference type="ChEBI" id="CHEBI:58405"/>
        <dbReference type="ChEBI" id="CHEBI:60033"/>
        <dbReference type="ChEBI" id="CHEBI:78435"/>
        <dbReference type="EC" id="2.4.99.28"/>
    </reaction>
</comment>
<feature type="transmembrane region" description="Helical" evidence="23">
    <location>
        <begin position="231"/>
        <end position="249"/>
    </location>
</feature>
<dbReference type="GO" id="GO:0008360">
    <property type="term" value="P:regulation of cell shape"/>
    <property type="evidence" value="ECO:0007669"/>
    <property type="project" value="UniProtKB-KW"/>
</dbReference>
<feature type="transmembrane region" description="Helical" evidence="23">
    <location>
        <begin position="385"/>
        <end position="407"/>
    </location>
</feature>
<dbReference type="PROSITE" id="PS00428">
    <property type="entry name" value="FTSW_RODA_SPOVE"/>
    <property type="match status" value="1"/>
</dbReference>
<dbReference type="EC" id="2.4.99.28" evidence="19"/>
<dbReference type="GO" id="GO:0032153">
    <property type="term" value="C:cell division site"/>
    <property type="evidence" value="ECO:0007669"/>
    <property type="project" value="TreeGrafter"/>
</dbReference>
<evidence type="ECO:0000256" key="14">
    <source>
        <dbReference type="ARBA" id="ARBA00032370"/>
    </source>
</evidence>
<dbReference type="InterPro" id="IPR013437">
    <property type="entry name" value="FtsW"/>
</dbReference>
<keyword evidence="5" id="KW-0328">Glycosyltransferase</keyword>
<dbReference type="NCBIfam" id="TIGR02614">
    <property type="entry name" value="ftsW"/>
    <property type="match status" value="1"/>
</dbReference>
<comment type="subcellular location">
    <subcellularLocation>
        <location evidence="1">Cell membrane</location>
        <topology evidence="1">Multi-pass membrane protein</topology>
    </subcellularLocation>
</comment>
<evidence type="ECO:0000256" key="23">
    <source>
        <dbReference type="SAM" id="Phobius"/>
    </source>
</evidence>
<dbReference type="Proteomes" id="UP000285317">
    <property type="component" value="Chromosome"/>
</dbReference>
<evidence type="ECO:0000256" key="15">
    <source>
        <dbReference type="ARBA" id="ARBA00033270"/>
    </source>
</evidence>
<keyword evidence="7 23" id="KW-0812">Transmembrane</keyword>
<dbReference type="InterPro" id="IPR018365">
    <property type="entry name" value="Cell_cycle_FtsW-rel_CS"/>
</dbReference>
<dbReference type="PANTHER" id="PTHR30474">
    <property type="entry name" value="CELL CYCLE PROTEIN"/>
    <property type="match status" value="1"/>
</dbReference>
<evidence type="ECO:0000256" key="19">
    <source>
        <dbReference type="ARBA" id="ARBA00044770"/>
    </source>
</evidence>
<name>A0A3T0T0R2_9MICO</name>
<dbReference type="Pfam" id="PF01098">
    <property type="entry name" value="FTSW_RODA_SPOVE"/>
    <property type="match status" value="1"/>
</dbReference>
<dbReference type="GO" id="GO:0051301">
    <property type="term" value="P:cell division"/>
    <property type="evidence" value="ECO:0007669"/>
    <property type="project" value="UniProtKB-KW"/>
</dbReference>
<feature type="compositionally biased region" description="Polar residues" evidence="22">
    <location>
        <begin position="1"/>
        <end position="12"/>
    </location>
</feature>
<dbReference type="GO" id="GO:0005886">
    <property type="term" value="C:plasma membrane"/>
    <property type="evidence" value="ECO:0007669"/>
    <property type="project" value="UniProtKB-SubCell"/>
</dbReference>
<dbReference type="GO" id="GO:0015648">
    <property type="term" value="F:lipid-linked peptidoglycan transporter activity"/>
    <property type="evidence" value="ECO:0007669"/>
    <property type="project" value="TreeGrafter"/>
</dbReference>
<evidence type="ECO:0000256" key="7">
    <source>
        <dbReference type="ARBA" id="ARBA00022692"/>
    </source>
</evidence>
<evidence type="ECO:0000256" key="9">
    <source>
        <dbReference type="ARBA" id="ARBA00022984"/>
    </source>
</evidence>
<feature type="transmembrane region" description="Helical" evidence="23">
    <location>
        <begin position="319"/>
        <end position="342"/>
    </location>
</feature>
<evidence type="ECO:0000256" key="12">
    <source>
        <dbReference type="ARBA" id="ARBA00023306"/>
    </source>
</evidence>
<dbReference type="GO" id="GO:0009252">
    <property type="term" value="P:peptidoglycan biosynthetic process"/>
    <property type="evidence" value="ECO:0007669"/>
    <property type="project" value="UniProtKB-KW"/>
</dbReference>
<evidence type="ECO:0000256" key="4">
    <source>
        <dbReference type="ARBA" id="ARBA00022618"/>
    </source>
</evidence>
<feature type="transmembrane region" description="Helical" evidence="23">
    <location>
        <begin position="120"/>
        <end position="139"/>
    </location>
</feature>
<accession>A0A3T0T0R2</accession>
<protein>
    <recommendedName>
        <fullName evidence="17">Probable peptidoglycan glycosyltransferase FtsW</fullName>
        <ecNumber evidence="19">2.4.99.28</ecNumber>
    </recommendedName>
    <alternativeName>
        <fullName evidence="18">Cell division protein FtsW</fullName>
    </alternativeName>
    <alternativeName>
        <fullName evidence="15">Cell wall polymerase</fullName>
    </alternativeName>
    <alternativeName>
        <fullName evidence="14">Peptidoglycan polymerase</fullName>
    </alternativeName>
</protein>
<keyword evidence="11 23" id="KW-0472">Membrane</keyword>
<evidence type="ECO:0000256" key="3">
    <source>
        <dbReference type="ARBA" id="ARBA00022475"/>
    </source>
</evidence>
<feature type="compositionally biased region" description="Basic and acidic residues" evidence="22">
    <location>
        <begin position="13"/>
        <end position="31"/>
    </location>
</feature>
<dbReference type="PANTHER" id="PTHR30474:SF2">
    <property type="entry name" value="PEPTIDOGLYCAN GLYCOSYLTRANSFERASE FTSW-RELATED"/>
    <property type="match status" value="1"/>
</dbReference>
<organism evidence="24 25">
    <name type="scientific">Rathayibacter festucae DSM 15932</name>
    <dbReference type="NCBI Taxonomy" id="1328866"/>
    <lineage>
        <taxon>Bacteria</taxon>
        <taxon>Bacillati</taxon>
        <taxon>Actinomycetota</taxon>
        <taxon>Actinomycetes</taxon>
        <taxon>Micrococcales</taxon>
        <taxon>Microbacteriaceae</taxon>
        <taxon>Rathayibacter</taxon>
    </lineage>
</organism>
<evidence type="ECO:0000256" key="8">
    <source>
        <dbReference type="ARBA" id="ARBA00022960"/>
    </source>
</evidence>
<dbReference type="InterPro" id="IPR001182">
    <property type="entry name" value="FtsW/RodA"/>
</dbReference>
<dbReference type="KEGG" id="rfs:C1I64_08885"/>
<keyword evidence="6" id="KW-0808">Transferase</keyword>